<dbReference type="STRING" id="1166073.SAMN05192530_11122"/>
<evidence type="ECO:0000313" key="1">
    <source>
        <dbReference type="EMBL" id="SDO70888.1"/>
    </source>
</evidence>
<dbReference type="SUPFAM" id="SSF81606">
    <property type="entry name" value="PP2C-like"/>
    <property type="match status" value="1"/>
</dbReference>
<evidence type="ECO:0008006" key="3">
    <source>
        <dbReference type="Google" id="ProtNLM"/>
    </source>
</evidence>
<protein>
    <recommendedName>
        <fullName evidence="3">Protein phosphatase 2C</fullName>
    </recommendedName>
</protein>
<gene>
    <name evidence="1" type="ORF">SAMN05192530_11122</name>
</gene>
<dbReference type="RefSeq" id="WP_170842654.1">
    <property type="nucleotide sequence ID" value="NZ_FNIT01000011.1"/>
</dbReference>
<proteinExistence type="predicted"/>
<dbReference type="InterPro" id="IPR036457">
    <property type="entry name" value="PPM-type-like_dom_sf"/>
</dbReference>
<evidence type="ECO:0000313" key="2">
    <source>
        <dbReference type="Proteomes" id="UP000198793"/>
    </source>
</evidence>
<accession>A0A1H0LRQ6</accession>
<name>A0A1H0LRQ6_9HYPH</name>
<organism evidence="1 2">
    <name type="scientific">Aureimonas jatrophae</name>
    <dbReference type="NCBI Taxonomy" id="1166073"/>
    <lineage>
        <taxon>Bacteria</taxon>
        <taxon>Pseudomonadati</taxon>
        <taxon>Pseudomonadota</taxon>
        <taxon>Alphaproteobacteria</taxon>
        <taxon>Hyphomicrobiales</taxon>
        <taxon>Aurantimonadaceae</taxon>
        <taxon>Aureimonas</taxon>
    </lineage>
</organism>
<sequence>MHLEAFSRGKRLDHPETNEDSFVVVEGAGYAVIDGVTDRNGTRYDGMLSGRFASRRVKAATERFLVAQRDRNAAPELRYTGPDSFARYLTASLRAGYVETGSLDRATADWSVRASCTIMAVIQFDDRFEMVAVGDSGLRVNGRELVQSLKPLDDVTGILRREAWALLAERGYGRERCAELSSFLTWNGTRPPSPGPLGDEIALVGEIEARALDACRAHLPDAPQWELEDLVRRGIAHGQGDFVNTTERALGYGCLDGFEIPSAFIDHRVWPVEEVETLELFSDGYFKPGEGFGIAAWEAAFREVETADPDKLGRFLSTKGTTAGIMTDDRTYLGVRFA</sequence>
<dbReference type="EMBL" id="FNIT01000011">
    <property type="protein sequence ID" value="SDO70888.1"/>
    <property type="molecule type" value="Genomic_DNA"/>
</dbReference>
<dbReference type="AlphaFoldDB" id="A0A1H0LRQ6"/>
<keyword evidence="2" id="KW-1185">Reference proteome</keyword>
<dbReference type="Gene3D" id="3.60.40.10">
    <property type="entry name" value="PPM-type phosphatase domain"/>
    <property type="match status" value="1"/>
</dbReference>
<dbReference type="Proteomes" id="UP000198793">
    <property type="component" value="Unassembled WGS sequence"/>
</dbReference>
<reference evidence="1 2" key="1">
    <citation type="submission" date="2016-10" db="EMBL/GenBank/DDBJ databases">
        <authorList>
            <person name="de Groot N.N."/>
        </authorList>
    </citation>
    <scope>NUCLEOTIDE SEQUENCE [LARGE SCALE GENOMIC DNA]</scope>
    <source>
        <strain evidence="2">L7-484,KACC 16230,DSM 25025</strain>
    </source>
</reference>